<sequence length="209" mass="23413">MSQGQLFVISAPSGAGKTSLIKALREQMPDLGLSISHTTRPMRPGEVDGQHYHFVSKPTFESMIAEGAFVEHALVFGNHYGTSKAAVSAVLDKGQDLILEIDWQGAEQVRPLFSGAQSIFILPPSREALRERLFGRGQDDADVIARRLAEAEREMQAYPNYDFLIINDDFSQALNQLRCLFESARLRTPRQAEKERVRLENLLNTPKKT</sequence>
<dbReference type="InterPro" id="IPR020590">
    <property type="entry name" value="Guanylate_kinase_CS"/>
</dbReference>
<reference evidence="11 12" key="1">
    <citation type="submission" date="2009-10" db="EMBL/GenBank/DDBJ databases">
        <title>Complete sequence of Halothiobacillus neapolitanus c2.</title>
        <authorList>
            <consortium name="US DOE Joint Genome Institute"/>
            <person name="Lucas S."/>
            <person name="Copeland A."/>
            <person name="Lapidus A."/>
            <person name="Glavina del Rio T."/>
            <person name="Tice H."/>
            <person name="Bruce D."/>
            <person name="Goodwin L."/>
            <person name="Pitluck S."/>
            <person name="Davenport K."/>
            <person name="Brettin T."/>
            <person name="Detter J.C."/>
            <person name="Han C."/>
            <person name="Tapia R."/>
            <person name="Larimer F."/>
            <person name="Land M."/>
            <person name="Hauser L."/>
            <person name="Kyrpides N."/>
            <person name="Mikhailova N."/>
            <person name="Kerfeld C."/>
            <person name="Cannon G."/>
            <person name="Heinhort S."/>
        </authorList>
    </citation>
    <scope>NUCLEOTIDE SEQUENCE [LARGE SCALE GENOMIC DNA]</scope>
    <source>
        <strain evidence="12">ATCC 23641 / c2</strain>
    </source>
</reference>
<keyword evidence="7 9" id="KW-0067">ATP-binding</keyword>
<dbReference type="GO" id="GO:0005524">
    <property type="term" value="F:ATP binding"/>
    <property type="evidence" value="ECO:0007669"/>
    <property type="project" value="UniProtKB-UniRule"/>
</dbReference>
<keyword evidence="9" id="KW-0963">Cytoplasm</keyword>
<evidence type="ECO:0000256" key="4">
    <source>
        <dbReference type="ARBA" id="ARBA00022679"/>
    </source>
</evidence>
<feature type="binding site" evidence="9">
    <location>
        <begin position="11"/>
        <end position="18"/>
    </location>
    <ligand>
        <name>ATP</name>
        <dbReference type="ChEBI" id="CHEBI:30616"/>
    </ligand>
</feature>
<dbReference type="Gene3D" id="3.30.63.10">
    <property type="entry name" value="Guanylate Kinase phosphate binding domain"/>
    <property type="match status" value="1"/>
</dbReference>
<dbReference type="PROSITE" id="PS50052">
    <property type="entry name" value="GUANYLATE_KINASE_2"/>
    <property type="match status" value="1"/>
</dbReference>
<dbReference type="RefSeq" id="WP_012822938.1">
    <property type="nucleotide sequence ID" value="NC_013422.1"/>
</dbReference>
<dbReference type="AlphaFoldDB" id="D0KVX4"/>
<evidence type="ECO:0000256" key="6">
    <source>
        <dbReference type="ARBA" id="ARBA00022777"/>
    </source>
</evidence>
<dbReference type="Pfam" id="PF00625">
    <property type="entry name" value="Guanylate_kin"/>
    <property type="match status" value="1"/>
</dbReference>
<organism evidence="11 12">
    <name type="scientific">Halothiobacillus neapolitanus (strain ATCC 23641 / DSM 15147 / CIP 104769 / NCIMB 8539 / c2)</name>
    <name type="common">Thiobacillus neapolitanus</name>
    <dbReference type="NCBI Taxonomy" id="555778"/>
    <lineage>
        <taxon>Bacteria</taxon>
        <taxon>Pseudomonadati</taxon>
        <taxon>Pseudomonadota</taxon>
        <taxon>Gammaproteobacteria</taxon>
        <taxon>Chromatiales</taxon>
        <taxon>Halothiobacillaceae</taxon>
        <taxon>Halothiobacillus</taxon>
    </lineage>
</organism>
<dbReference type="Gene3D" id="3.40.50.300">
    <property type="entry name" value="P-loop containing nucleotide triphosphate hydrolases"/>
    <property type="match status" value="1"/>
</dbReference>
<dbReference type="GO" id="GO:0005829">
    <property type="term" value="C:cytosol"/>
    <property type="evidence" value="ECO:0007669"/>
    <property type="project" value="TreeGrafter"/>
</dbReference>
<dbReference type="KEGG" id="hna:Hneap_0035"/>
<dbReference type="FunFam" id="3.30.63.10:FF:000002">
    <property type="entry name" value="Guanylate kinase 1"/>
    <property type="match status" value="1"/>
</dbReference>
<keyword evidence="5 9" id="KW-0547">Nucleotide-binding</keyword>
<dbReference type="EMBL" id="CP001801">
    <property type="protein sequence ID" value="ACX94901.1"/>
    <property type="molecule type" value="Genomic_DNA"/>
</dbReference>
<dbReference type="STRING" id="555778.Hneap_0035"/>
<dbReference type="InterPro" id="IPR017665">
    <property type="entry name" value="Guanylate_kinase"/>
</dbReference>
<evidence type="ECO:0000256" key="3">
    <source>
        <dbReference type="ARBA" id="ARBA00016296"/>
    </source>
</evidence>
<comment type="similarity">
    <text evidence="1 9">Belongs to the guanylate kinase family.</text>
</comment>
<evidence type="ECO:0000256" key="9">
    <source>
        <dbReference type="HAMAP-Rule" id="MF_00328"/>
    </source>
</evidence>
<comment type="subcellular location">
    <subcellularLocation>
        <location evidence="9">Cytoplasm</location>
    </subcellularLocation>
</comment>
<accession>D0KVX4</accession>
<dbReference type="EC" id="2.7.4.8" evidence="2 9"/>
<comment type="catalytic activity">
    <reaction evidence="9">
        <text>GMP + ATP = GDP + ADP</text>
        <dbReference type="Rhea" id="RHEA:20780"/>
        <dbReference type="ChEBI" id="CHEBI:30616"/>
        <dbReference type="ChEBI" id="CHEBI:58115"/>
        <dbReference type="ChEBI" id="CHEBI:58189"/>
        <dbReference type="ChEBI" id="CHEBI:456216"/>
        <dbReference type="EC" id="2.7.4.8"/>
    </reaction>
</comment>
<keyword evidence="6 9" id="KW-0418">Kinase</keyword>
<evidence type="ECO:0000256" key="8">
    <source>
        <dbReference type="ARBA" id="ARBA00030128"/>
    </source>
</evidence>
<evidence type="ECO:0000256" key="2">
    <source>
        <dbReference type="ARBA" id="ARBA00012961"/>
    </source>
</evidence>
<evidence type="ECO:0000256" key="1">
    <source>
        <dbReference type="ARBA" id="ARBA00005790"/>
    </source>
</evidence>
<gene>
    <name evidence="9" type="primary">gmk</name>
    <name evidence="11" type="ordered locus">Hneap_0035</name>
</gene>
<dbReference type="Proteomes" id="UP000009102">
    <property type="component" value="Chromosome"/>
</dbReference>
<keyword evidence="4 9" id="KW-0808">Transferase</keyword>
<evidence type="ECO:0000313" key="11">
    <source>
        <dbReference type="EMBL" id="ACX94901.1"/>
    </source>
</evidence>
<dbReference type="SMART" id="SM00072">
    <property type="entry name" value="GuKc"/>
    <property type="match status" value="1"/>
</dbReference>
<dbReference type="NCBIfam" id="TIGR03263">
    <property type="entry name" value="guanyl_kin"/>
    <property type="match status" value="1"/>
</dbReference>
<name>D0KVX4_HALNC</name>
<dbReference type="PROSITE" id="PS00856">
    <property type="entry name" value="GUANYLATE_KINASE_1"/>
    <property type="match status" value="1"/>
</dbReference>
<evidence type="ECO:0000259" key="10">
    <source>
        <dbReference type="PROSITE" id="PS50052"/>
    </source>
</evidence>
<evidence type="ECO:0000256" key="5">
    <source>
        <dbReference type="ARBA" id="ARBA00022741"/>
    </source>
</evidence>
<dbReference type="CDD" id="cd00071">
    <property type="entry name" value="GMPK"/>
    <property type="match status" value="1"/>
</dbReference>
<keyword evidence="12" id="KW-1185">Reference proteome</keyword>
<proteinExistence type="inferred from homology"/>
<comment type="function">
    <text evidence="9">Essential for recycling GMP and indirectly, cGMP.</text>
</comment>
<dbReference type="PANTHER" id="PTHR23117:SF13">
    <property type="entry name" value="GUANYLATE KINASE"/>
    <property type="match status" value="1"/>
</dbReference>
<dbReference type="GO" id="GO:0004385">
    <property type="term" value="F:GMP kinase activity"/>
    <property type="evidence" value="ECO:0007669"/>
    <property type="project" value="UniProtKB-UniRule"/>
</dbReference>
<evidence type="ECO:0000313" key="12">
    <source>
        <dbReference type="Proteomes" id="UP000009102"/>
    </source>
</evidence>
<feature type="domain" description="Guanylate kinase-like" evidence="10">
    <location>
        <begin position="4"/>
        <end position="182"/>
    </location>
</feature>
<dbReference type="HOGENOM" id="CLU_001715_1_0_6"/>
<dbReference type="InterPro" id="IPR008144">
    <property type="entry name" value="Guanylate_kin-like_dom"/>
</dbReference>
<dbReference type="InterPro" id="IPR027417">
    <property type="entry name" value="P-loop_NTPase"/>
</dbReference>
<dbReference type="InterPro" id="IPR008145">
    <property type="entry name" value="GK/Ca_channel_bsu"/>
</dbReference>
<evidence type="ECO:0000256" key="7">
    <source>
        <dbReference type="ARBA" id="ARBA00022840"/>
    </source>
</evidence>
<dbReference type="HAMAP" id="MF_00328">
    <property type="entry name" value="Guanylate_kinase"/>
    <property type="match status" value="1"/>
</dbReference>
<protein>
    <recommendedName>
        <fullName evidence="3 9">Guanylate kinase</fullName>
        <ecNumber evidence="2 9">2.7.4.8</ecNumber>
    </recommendedName>
    <alternativeName>
        <fullName evidence="8 9">GMP kinase</fullName>
    </alternativeName>
</protein>
<dbReference type="eggNOG" id="COG0194">
    <property type="taxonomic scope" value="Bacteria"/>
</dbReference>
<dbReference type="SUPFAM" id="SSF52540">
    <property type="entry name" value="P-loop containing nucleoside triphosphate hydrolases"/>
    <property type="match status" value="1"/>
</dbReference>
<dbReference type="OrthoDB" id="9808150at2"/>
<dbReference type="PANTHER" id="PTHR23117">
    <property type="entry name" value="GUANYLATE KINASE-RELATED"/>
    <property type="match status" value="1"/>
</dbReference>